<keyword evidence="4" id="KW-1133">Transmembrane helix</keyword>
<organism evidence="8 9">
    <name type="scientific">Byssothecium circinans</name>
    <dbReference type="NCBI Taxonomy" id="147558"/>
    <lineage>
        <taxon>Eukaryota</taxon>
        <taxon>Fungi</taxon>
        <taxon>Dikarya</taxon>
        <taxon>Ascomycota</taxon>
        <taxon>Pezizomycotina</taxon>
        <taxon>Dothideomycetes</taxon>
        <taxon>Pleosporomycetidae</taxon>
        <taxon>Pleosporales</taxon>
        <taxon>Massarineae</taxon>
        <taxon>Massarinaceae</taxon>
        <taxon>Byssothecium</taxon>
    </lineage>
</organism>
<reference evidence="8" key="1">
    <citation type="journal article" date="2020" name="Stud. Mycol.">
        <title>101 Dothideomycetes genomes: a test case for predicting lifestyles and emergence of pathogens.</title>
        <authorList>
            <person name="Haridas S."/>
            <person name="Albert R."/>
            <person name="Binder M."/>
            <person name="Bloem J."/>
            <person name="Labutti K."/>
            <person name="Salamov A."/>
            <person name="Andreopoulos B."/>
            <person name="Baker S."/>
            <person name="Barry K."/>
            <person name="Bills G."/>
            <person name="Bluhm B."/>
            <person name="Cannon C."/>
            <person name="Castanera R."/>
            <person name="Culley D."/>
            <person name="Daum C."/>
            <person name="Ezra D."/>
            <person name="Gonzalez J."/>
            <person name="Henrissat B."/>
            <person name="Kuo A."/>
            <person name="Liang C."/>
            <person name="Lipzen A."/>
            <person name="Lutzoni F."/>
            <person name="Magnuson J."/>
            <person name="Mondo S."/>
            <person name="Nolan M."/>
            <person name="Ohm R."/>
            <person name="Pangilinan J."/>
            <person name="Park H.-J."/>
            <person name="Ramirez L."/>
            <person name="Alfaro M."/>
            <person name="Sun H."/>
            <person name="Tritt A."/>
            <person name="Yoshinaga Y."/>
            <person name="Zwiers L.-H."/>
            <person name="Turgeon B."/>
            <person name="Goodwin S."/>
            <person name="Spatafora J."/>
            <person name="Crous P."/>
            <person name="Grigoriev I."/>
        </authorList>
    </citation>
    <scope>NUCLEOTIDE SEQUENCE</scope>
    <source>
        <strain evidence="8">CBS 675.92</strain>
    </source>
</reference>
<proteinExistence type="predicted"/>
<dbReference type="InterPro" id="IPR051836">
    <property type="entry name" value="Kremen_rcpt"/>
</dbReference>
<keyword evidence="2" id="KW-0812">Transmembrane</keyword>
<feature type="non-terminal residue" evidence="8">
    <location>
        <position position="192"/>
    </location>
</feature>
<feature type="domain" description="WSC" evidence="7">
    <location>
        <begin position="102"/>
        <end position="192"/>
    </location>
</feature>
<dbReference type="PANTHER" id="PTHR24269:SF16">
    <property type="entry name" value="PROTEIN SLG1"/>
    <property type="match status" value="1"/>
</dbReference>
<keyword evidence="5" id="KW-0472">Membrane</keyword>
<evidence type="ECO:0000256" key="1">
    <source>
        <dbReference type="ARBA" id="ARBA00004167"/>
    </source>
</evidence>
<name>A0A6A5TGJ3_9PLEO</name>
<keyword evidence="6" id="KW-0325">Glycoprotein</keyword>
<keyword evidence="3" id="KW-0732">Signal</keyword>
<keyword evidence="9" id="KW-1185">Reference proteome</keyword>
<evidence type="ECO:0000256" key="5">
    <source>
        <dbReference type="ARBA" id="ARBA00023136"/>
    </source>
</evidence>
<accession>A0A6A5TGJ3</accession>
<evidence type="ECO:0000256" key="3">
    <source>
        <dbReference type="ARBA" id="ARBA00022729"/>
    </source>
</evidence>
<dbReference type="Pfam" id="PF01822">
    <property type="entry name" value="WSC"/>
    <property type="match status" value="2"/>
</dbReference>
<feature type="domain" description="WSC" evidence="7">
    <location>
        <begin position="1"/>
        <end position="94"/>
    </location>
</feature>
<gene>
    <name evidence="8" type="ORF">CC80DRAFT_361093</name>
</gene>
<dbReference type="SMART" id="SM00321">
    <property type="entry name" value="WSC"/>
    <property type="match status" value="2"/>
</dbReference>
<evidence type="ECO:0000256" key="6">
    <source>
        <dbReference type="ARBA" id="ARBA00023180"/>
    </source>
</evidence>
<dbReference type="PROSITE" id="PS51212">
    <property type="entry name" value="WSC"/>
    <property type="match status" value="2"/>
</dbReference>
<dbReference type="GO" id="GO:0005886">
    <property type="term" value="C:plasma membrane"/>
    <property type="evidence" value="ECO:0007669"/>
    <property type="project" value="TreeGrafter"/>
</dbReference>
<dbReference type="InterPro" id="IPR002889">
    <property type="entry name" value="WSC_carb-bd"/>
</dbReference>
<evidence type="ECO:0000313" key="9">
    <source>
        <dbReference type="Proteomes" id="UP000800035"/>
    </source>
</evidence>
<evidence type="ECO:0000313" key="8">
    <source>
        <dbReference type="EMBL" id="KAF1951711.1"/>
    </source>
</evidence>
<evidence type="ECO:0000256" key="2">
    <source>
        <dbReference type="ARBA" id="ARBA00022692"/>
    </source>
</evidence>
<dbReference type="PANTHER" id="PTHR24269">
    <property type="entry name" value="KREMEN PROTEIN"/>
    <property type="match status" value="1"/>
</dbReference>
<dbReference type="EMBL" id="ML977015">
    <property type="protein sequence ID" value="KAF1951711.1"/>
    <property type="molecule type" value="Genomic_DNA"/>
</dbReference>
<evidence type="ECO:0000259" key="7">
    <source>
        <dbReference type="PROSITE" id="PS51212"/>
    </source>
</evidence>
<dbReference type="Proteomes" id="UP000800035">
    <property type="component" value="Unassembled WGS sequence"/>
</dbReference>
<comment type="subcellular location">
    <subcellularLocation>
        <location evidence="1">Membrane</location>
        <topology evidence="1">Single-pass membrane protein</topology>
    </subcellularLocation>
</comment>
<dbReference type="AlphaFoldDB" id="A0A6A5TGJ3"/>
<evidence type="ECO:0000256" key="4">
    <source>
        <dbReference type="ARBA" id="ARBA00022989"/>
    </source>
</evidence>
<feature type="non-terminal residue" evidence="8">
    <location>
        <position position="1"/>
    </location>
</feature>
<protein>
    <submittedName>
        <fullName evidence="8">WSC-domain-containing protein</fullName>
    </submittedName>
</protein>
<dbReference type="OrthoDB" id="2019572at2759"/>
<sequence>GWEYSGCYFDAIYYRVLPVDFYHHTASYNVTAEICTKFCASWNYNFAGLKSGERCYCGNSLLEQSGTTGCSLPCSGDESQVCGGSDRLTVYTNLVTFSGGSDWTSLGCFYDKKKARTLSKLVLASSVMTPEICLRICAGYGAGFAGVEYGVECFCGSDILNNATRAAVGGCAMPCKGNSSELCGGQDRINLY</sequence>